<keyword evidence="1" id="KW-0472">Membrane</keyword>
<protein>
    <submittedName>
        <fullName evidence="2">Uncharacterized protein</fullName>
    </submittedName>
</protein>
<evidence type="ECO:0000256" key="1">
    <source>
        <dbReference type="SAM" id="Phobius"/>
    </source>
</evidence>
<dbReference type="GeneID" id="37624475"/>
<sequence>MNQFRLNSQSNFIEVFDSLDNNFSKNKSLLIFNTLNYVQMSYKFEELSKVIFPNNLFLECLLSQKLYFSYKQNLKKRKFLSFIATIRGYKVFLFLEILLHSIFLIRQSIINWSKIKVDHLDFFWPNTVLNKLLINAILQNRFMIYIE</sequence>
<keyword evidence="1" id="KW-1133">Transmembrane helix</keyword>
<geneLocation type="mitochondrion" evidence="2"/>
<keyword evidence="2" id="KW-0496">Mitochondrion</keyword>
<accession>A0A345UB77</accession>
<feature type="transmembrane region" description="Helical" evidence="1">
    <location>
        <begin position="79"/>
        <end position="105"/>
    </location>
</feature>
<proteinExistence type="predicted"/>
<evidence type="ECO:0000313" key="2">
    <source>
        <dbReference type="EMBL" id="AXI97713.1"/>
    </source>
</evidence>
<reference evidence="2" key="1">
    <citation type="submission" date="2018-05" db="EMBL/GenBank/DDBJ databases">
        <title>Organellar genomes of Gracilariaceae.</title>
        <authorList>
            <person name="Iha C."/>
            <person name="Oliveira M.C."/>
        </authorList>
    </citation>
    <scope>NUCLEOTIDE SEQUENCE</scope>
</reference>
<name>A0A345UB77_9FLOR</name>
<dbReference type="RefSeq" id="YP_009511836.1">
    <property type="nucleotide sequence ID" value="NC_039147.1"/>
</dbReference>
<gene>
    <name evidence="2" type="primary">orf147</name>
</gene>
<dbReference type="EMBL" id="MH396018">
    <property type="protein sequence ID" value="AXI97713.1"/>
    <property type="molecule type" value="Genomic_DNA"/>
</dbReference>
<organism evidence="2">
    <name type="scientific">Gracilaria ferox</name>
    <dbReference type="NCBI Taxonomy" id="1184158"/>
    <lineage>
        <taxon>Eukaryota</taxon>
        <taxon>Rhodophyta</taxon>
        <taxon>Florideophyceae</taxon>
        <taxon>Rhodymeniophycidae</taxon>
        <taxon>Gracilariales</taxon>
        <taxon>Gracilariaceae</taxon>
        <taxon>Gracilaria</taxon>
    </lineage>
</organism>
<dbReference type="AlphaFoldDB" id="A0A345UB77"/>
<keyword evidence="1" id="KW-0812">Transmembrane</keyword>